<proteinExistence type="predicted"/>
<dbReference type="EMBL" id="UGJE01000002">
    <property type="protein sequence ID" value="STQ86539.1"/>
    <property type="molecule type" value="Genomic_DNA"/>
</dbReference>
<evidence type="ECO:0000313" key="2">
    <source>
        <dbReference type="EMBL" id="TLE00778.1"/>
    </source>
</evidence>
<accession>A0A377PVN4</accession>
<evidence type="ECO:0000313" key="4">
    <source>
        <dbReference type="Proteomes" id="UP000255139"/>
    </source>
</evidence>
<keyword evidence="4" id="KW-1185">Reference proteome</keyword>
<dbReference type="OrthoDB" id="5319022at2"/>
<evidence type="ECO:0000313" key="3">
    <source>
        <dbReference type="Proteomes" id="UP000029922"/>
    </source>
</evidence>
<dbReference type="EMBL" id="JRPD02000005">
    <property type="protein sequence ID" value="TLE00778.1"/>
    <property type="molecule type" value="Genomic_DNA"/>
</dbReference>
<gene>
    <name evidence="2" type="ORF">LS73_003770</name>
    <name evidence="1" type="ORF">NCTC12714_01346</name>
</gene>
<organism evidence="1 4">
    <name type="scientific">Helicobacter muridarum</name>
    <dbReference type="NCBI Taxonomy" id="216"/>
    <lineage>
        <taxon>Bacteria</taxon>
        <taxon>Pseudomonadati</taxon>
        <taxon>Campylobacterota</taxon>
        <taxon>Epsilonproteobacteria</taxon>
        <taxon>Campylobacterales</taxon>
        <taxon>Helicobacteraceae</taxon>
        <taxon>Helicobacter</taxon>
    </lineage>
</organism>
<dbReference type="AlphaFoldDB" id="A0A377PVN4"/>
<sequence length="463" mass="52437">MKRFFAVRDFKFFEFSSFLRILLVKILFLFLWCRNWILMLICTWISLLYVGFCATPHSYNRSTDAQNIVDALWANGFHDLSASIFYQQAFGDDLTILDSTFLGYYETGRINGVKGGIGFIFAAPIITLQNGTKEHYEDVKQIFLLDSIYADYTNKQYHINLIAGRYKSNEEWNTYNSQGFAITYNGIKNTSLHLTASYGSALVLNEFVTPFRTELSSFGAYLIRARIALPHHVDLEPYVYVTGFFTAFGIKAQAGYRISRELEMETKLHIAAYNKYYKAPHTYKVGTTGPSHKFEQASDASFRAGTSKSLSAIAWVEQEMIWNKFLEVKLGLIGVTNSGAELIDYYGHKAPFEYNVGMFWGGAFTPYAALEVNINHDFELEAGIRGTFSSFGNIFSIEAKGEYEFSLWKKYIRGKIGLSFITLHNKTAYPSPTSANPANTIPAANFYGGNAYTLIRGFVRVSI</sequence>
<dbReference type="Proteomes" id="UP000255139">
    <property type="component" value="Unassembled WGS sequence"/>
</dbReference>
<reference evidence="2 3" key="1">
    <citation type="journal article" date="2014" name="Genome Announc.">
        <title>Draft genome sequences of eight enterohepatic helicobacter species isolated from both laboratory and wild rodents.</title>
        <authorList>
            <person name="Sheh A."/>
            <person name="Shen Z."/>
            <person name="Fox J.G."/>
        </authorList>
    </citation>
    <scope>NUCLEOTIDE SEQUENCE [LARGE SCALE GENOMIC DNA]</scope>
    <source>
        <strain evidence="2 3">ST1</strain>
    </source>
</reference>
<reference evidence="1 4" key="2">
    <citation type="submission" date="2018-06" db="EMBL/GenBank/DDBJ databases">
        <authorList>
            <consortium name="Pathogen Informatics"/>
            <person name="Doyle S."/>
        </authorList>
    </citation>
    <scope>NUCLEOTIDE SEQUENCE [LARGE SCALE GENOMIC DNA]</scope>
    <source>
        <strain evidence="1 4">NCTC12714</strain>
    </source>
</reference>
<name>A0A377PVN4_9HELI</name>
<dbReference type="Proteomes" id="UP000029922">
    <property type="component" value="Unassembled WGS sequence"/>
</dbReference>
<protein>
    <submittedName>
        <fullName evidence="1">Outer membrane protein</fullName>
    </submittedName>
</protein>
<dbReference type="RefSeq" id="WP_052089426.1">
    <property type="nucleotide sequence ID" value="NZ_FZML01000003.1"/>
</dbReference>
<evidence type="ECO:0000313" key="1">
    <source>
        <dbReference type="EMBL" id="STQ86539.1"/>
    </source>
</evidence>